<feature type="compositionally biased region" description="Basic and acidic residues" evidence="1">
    <location>
        <begin position="629"/>
        <end position="638"/>
    </location>
</feature>
<feature type="region of interest" description="Disordered" evidence="1">
    <location>
        <begin position="492"/>
        <end position="612"/>
    </location>
</feature>
<reference evidence="2" key="1">
    <citation type="submission" date="2015-04" db="UniProtKB">
        <authorList>
            <consortium name="EnsemblPlants"/>
        </authorList>
    </citation>
    <scope>IDENTIFICATION</scope>
</reference>
<dbReference type="Gramene" id="OMERI05G03990.2">
    <property type="protein sequence ID" value="OMERI05G03990.2"/>
    <property type="gene ID" value="OMERI05G03990"/>
</dbReference>
<feature type="compositionally biased region" description="Basic and acidic residues" evidence="1">
    <location>
        <begin position="32"/>
        <end position="42"/>
    </location>
</feature>
<evidence type="ECO:0008006" key="4">
    <source>
        <dbReference type="Google" id="ProtNLM"/>
    </source>
</evidence>
<accession>A0A0E0DMC3</accession>
<dbReference type="STRING" id="40149.A0A0E0DMC3"/>
<dbReference type="InterPro" id="IPR009003">
    <property type="entry name" value="Peptidase_S1_PA"/>
</dbReference>
<feature type="compositionally biased region" description="Pro residues" evidence="1">
    <location>
        <begin position="120"/>
        <end position="129"/>
    </location>
</feature>
<dbReference type="SUPFAM" id="SSF50494">
    <property type="entry name" value="Trypsin-like serine proteases"/>
    <property type="match status" value="2"/>
</dbReference>
<sequence length="1036" mass="114298">MPPKPRRSVAALSVGGHDAPKSSPAMSTRSKSTPDSDLRSHDGNPSPGSWSGRLTRSRAKQIGLVLPIQAVESPGISSKNKKKRKRREIEEETAKEQAQMSAAATGVIHREGHGTLASRPLPPMHPPTTPRVRKSSRITRLEVDRLQKLTLRRDKDDPSTAAALPTPSHKNMVLGMSRSIVRVSSPPSEGKLISPRTGIVISWDGATKYSMILTLFTYFKKKPHEPQPELQVHLPDKSIVQGRLRFMNRHYNLSILEITSELPLQVPAFGSAPKYGQEILALSRDENMSLVARRGAITWSDGSLMWRNHYMFVDCDVPEGGEGGPVVDTGGSTIGMVYIDGPGAVIISISIICTFFEMWKQFSCVARPVFEVDLKSVELAGVSFREELSLKHNINGGFIVERIADDSALEHLGVRRGGVIFFDDECGTTLPEIEDYLLSLGWRYLQGMKSMVLKLLVHDIEGPCKETITLPLEFSVDSEKINFSKLFGGDRCGGKAAMSPKRRKSVAALSDGPKSSPAARSTRSKSKPDSDLAEHDDSPRSSSGLTRSRAKVLKESAGVSSSKKKRRIEEESPAATTTTTTATTGVMHREGHGTLASRPLPPIHPPTTPRVRKGSRIVRLEVDRLQKLTLRRDKKDDPSTAAALPTPSDKNMVLGMSHSIVRVSSPPSSEGKLISPRTGFIISWDGATKRAMIVTLSTYFKKKPHEPQPELQVHLSDKSIVQGRLIFMNRQYNLSILEITSDLPLQVPAFGSAPKYGQKILALSRDENISLVARRGAITWSDGSFMWRNHYMFVDCDVPEEGLWLTAVGSSIAMVYRAGPGAVIISISIICTFFEMWKQFSCVARPVFDVDLRSVELAGVSLREELSVKHNINGGFMVKRIADDSALEHLGVRRGDVIFFEDECGTSLPEIEDYLLSLGWRYLQGMKSMVLKLLVHDIEGPCKETITLPLEFSVDSGKIEDYLLSLGWRYLQGMKSMVLKLLVHDIEGPCKETITLPLEFSVDSGKFGCFDEQTDSDFREAAQDCTVEDNGDNLSS</sequence>
<dbReference type="Proteomes" id="UP000008021">
    <property type="component" value="Chromosome 5"/>
</dbReference>
<dbReference type="EnsemblPlants" id="OMERI05G03990.2">
    <property type="protein sequence ID" value="OMERI05G03990.2"/>
    <property type="gene ID" value="OMERI05G03990"/>
</dbReference>
<feature type="compositionally biased region" description="Low complexity" evidence="1">
    <location>
        <begin position="574"/>
        <end position="584"/>
    </location>
</feature>
<keyword evidence="3" id="KW-1185">Reference proteome</keyword>
<dbReference type="PANTHER" id="PTHR47389:SF5">
    <property type="entry name" value="OS09G0436700 PROTEIN"/>
    <property type="match status" value="1"/>
</dbReference>
<feature type="compositionally biased region" description="Pro residues" evidence="1">
    <location>
        <begin position="599"/>
        <end position="608"/>
    </location>
</feature>
<dbReference type="AlphaFoldDB" id="A0A0E0DMC3"/>
<dbReference type="PANTHER" id="PTHR47389">
    <property type="entry name" value="OS09G0436400 PROTEIN"/>
    <property type="match status" value="1"/>
</dbReference>
<reference evidence="2" key="2">
    <citation type="submission" date="2018-05" db="EMBL/GenBank/DDBJ databases">
        <title>OmerRS3 (Oryza meridionalis Reference Sequence Version 3).</title>
        <authorList>
            <person name="Zhang J."/>
            <person name="Kudrna D."/>
            <person name="Lee S."/>
            <person name="Talag J."/>
            <person name="Welchert J."/>
            <person name="Wing R.A."/>
        </authorList>
    </citation>
    <scope>NUCLEOTIDE SEQUENCE [LARGE SCALE GENOMIC DNA]</scope>
    <source>
        <strain evidence="2">cv. OR44</strain>
    </source>
</reference>
<dbReference type="Pfam" id="PF13365">
    <property type="entry name" value="Trypsin_2"/>
    <property type="match status" value="1"/>
</dbReference>
<protein>
    <recommendedName>
        <fullName evidence="4">PDZ domain-containing protein</fullName>
    </recommendedName>
</protein>
<proteinExistence type="predicted"/>
<feature type="region of interest" description="Disordered" evidence="1">
    <location>
        <begin position="1"/>
        <end position="102"/>
    </location>
</feature>
<name>A0A0E0DMC3_9ORYZ</name>
<evidence type="ECO:0000313" key="3">
    <source>
        <dbReference type="Proteomes" id="UP000008021"/>
    </source>
</evidence>
<feature type="region of interest" description="Disordered" evidence="1">
    <location>
        <begin position="115"/>
        <end position="135"/>
    </location>
</feature>
<organism evidence="2">
    <name type="scientific">Oryza meridionalis</name>
    <dbReference type="NCBI Taxonomy" id="40149"/>
    <lineage>
        <taxon>Eukaryota</taxon>
        <taxon>Viridiplantae</taxon>
        <taxon>Streptophyta</taxon>
        <taxon>Embryophyta</taxon>
        <taxon>Tracheophyta</taxon>
        <taxon>Spermatophyta</taxon>
        <taxon>Magnoliopsida</taxon>
        <taxon>Liliopsida</taxon>
        <taxon>Poales</taxon>
        <taxon>Poaceae</taxon>
        <taxon>BOP clade</taxon>
        <taxon>Oryzoideae</taxon>
        <taxon>Oryzeae</taxon>
        <taxon>Oryzinae</taxon>
        <taxon>Oryza</taxon>
    </lineage>
</organism>
<feature type="region of interest" description="Disordered" evidence="1">
    <location>
        <begin position="629"/>
        <end position="651"/>
    </location>
</feature>
<evidence type="ECO:0000256" key="1">
    <source>
        <dbReference type="SAM" id="MobiDB-lite"/>
    </source>
</evidence>
<dbReference type="Gene3D" id="2.40.10.120">
    <property type="match status" value="1"/>
</dbReference>
<feature type="compositionally biased region" description="Basic and acidic residues" evidence="1">
    <location>
        <begin position="526"/>
        <end position="539"/>
    </location>
</feature>
<evidence type="ECO:0000313" key="2">
    <source>
        <dbReference type="EnsemblPlants" id="OMERI05G03990.2"/>
    </source>
</evidence>